<accession>A0A6C0B1F4</accession>
<proteinExistence type="predicted"/>
<dbReference type="AlphaFoldDB" id="A0A6C0B1F4"/>
<protein>
    <submittedName>
        <fullName evidence="1">Uncharacterized protein</fullName>
    </submittedName>
</protein>
<reference evidence="1" key="1">
    <citation type="journal article" date="2020" name="Nature">
        <title>Giant virus diversity and host interactions through global metagenomics.</title>
        <authorList>
            <person name="Schulz F."/>
            <person name="Roux S."/>
            <person name="Paez-Espino D."/>
            <person name="Jungbluth S."/>
            <person name="Walsh D.A."/>
            <person name="Denef V.J."/>
            <person name="McMahon K.D."/>
            <person name="Konstantinidis K.T."/>
            <person name="Eloe-Fadrosh E.A."/>
            <person name="Kyrpides N.C."/>
            <person name="Woyke T."/>
        </authorList>
    </citation>
    <scope>NUCLEOTIDE SEQUENCE</scope>
    <source>
        <strain evidence="1">GVMAG-M-3300009185-36</strain>
    </source>
</reference>
<dbReference type="EMBL" id="MN739049">
    <property type="protein sequence ID" value="QHS85916.1"/>
    <property type="molecule type" value="Genomic_DNA"/>
</dbReference>
<evidence type="ECO:0000313" key="1">
    <source>
        <dbReference type="EMBL" id="QHS85916.1"/>
    </source>
</evidence>
<sequence length="137" mass="15314">MPLPPSAADWIRFKRLSTSRVSVPYNLTYNLDITNVRSPGACVTGCQSRAGIRRDQDFTVGTGRTRREASKWIEHVAANRTDFVTVRAHPASTGYGDFGRQQFRTQLCESGVQCLTSILEPRSGILRSAVYQHSRIL</sequence>
<name>A0A6C0B1F4_9ZZZZ</name>
<organism evidence="1">
    <name type="scientific">viral metagenome</name>
    <dbReference type="NCBI Taxonomy" id="1070528"/>
    <lineage>
        <taxon>unclassified sequences</taxon>
        <taxon>metagenomes</taxon>
        <taxon>organismal metagenomes</taxon>
    </lineage>
</organism>